<proteinExistence type="predicted"/>
<dbReference type="PANTHER" id="PTHR37984">
    <property type="entry name" value="PROTEIN CBG26694"/>
    <property type="match status" value="1"/>
</dbReference>
<sequence>MLNEVRHFGRLQMEEGKPCDLLKILELSKKIDKGAVDGFIYRFGCSLEFQTDQGKNVDGNLMWNLCELLYISKTRTTAYHPASNGQVERYNRTVLQIFRCFLNKKQCELDVHLQQLIGAIRATENRQTGFTPNVMMLGREVFHPIDLMLRTSRDTAKDPPEYIKQLTETLYQVHELARVTESTEKTEEGI</sequence>
<dbReference type="PROSITE" id="PS50994">
    <property type="entry name" value="INTEGRASE"/>
    <property type="match status" value="1"/>
</dbReference>
<reference evidence="2 3" key="1">
    <citation type="submission" date="2020-06" db="EMBL/GenBank/DDBJ databases">
        <authorList>
            <person name="Li R."/>
            <person name="Bekaert M."/>
        </authorList>
    </citation>
    <scope>NUCLEOTIDE SEQUENCE [LARGE SCALE GENOMIC DNA]</scope>
    <source>
        <strain evidence="3">wild</strain>
    </source>
</reference>
<dbReference type="OrthoDB" id="10047254at2759"/>
<dbReference type="InterPro" id="IPR001584">
    <property type="entry name" value="Integrase_cat-core"/>
</dbReference>
<evidence type="ECO:0000313" key="2">
    <source>
        <dbReference type="EMBL" id="CAC5383703.1"/>
    </source>
</evidence>
<dbReference type="GO" id="GO:0003676">
    <property type="term" value="F:nucleic acid binding"/>
    <property type="evidence" value="ECO:0007669"/>
    <property type="project" value="InterPro"/>
</dbReference>
<accession>A0A6J8BJ35</accession>
<dbReference type="PANTHER" id="PTHR37984:SF15">
    <property type="entry name" value="INTEGRASE CATALYTIC DOMAIN-CONTAINING PROTEIN"/>
    <property type="match status" value="1"/>
</dbReference>
<dbReference type="Gene3D" id="3.30.420.10">
    <property type="entry name" value="Ribonuclease H-like superfamily/Ribonuclease H"/>
    <property type="match status" value="1"/>
</dbReference>
<dbReference type="SUPFAM" id="SSF53098">
    <property type="entry name" value="Ribonuclease H-like"/>
    <property type="match status" value="1"/>
</dbReference>
<dbReference type="InterPro" id="IPR050951">
    <property type="entry name" value="Retrovirus_Pol_polyprotein"/>
</dbReference>
<dbReference type="EMBL" id="CACVKT020003437">
    <property type="protein sequence ID" value="CAC5383703.1"/>
    <property type="molecule type" value="Genomic_DNA"/>
</dbReference>
<evidence type="ECO:0000259" key="1">
    <source>
        <dbReference type="PROSITE" id="PS50994"/>
    </source>
</evidence>
<protein>
    <recommendedName>
        <fullName evidence="1">Integrase catalytic domain-containing protein</fullName>
    </recommendedName>
</protein>
<evidence type="ECO:0000313" key="3">
    <source>
        <dbReference type="Proteomes" id="UP000507470"/>
    </source>
</evidence>
<name>A0A6J8BJ35_MYTCO</name>
<dbReference type="AlphaFoldDB" id="A0A6J8BJ35"/>
<dbReference type="Proteomes" id="UP000507470">
    <property type="component" value="Unassembled WGS sequence"/>
</dbReference>
<dbReference type="GO" id="GO:0015074">
    <property type="term" value="P:DNA integration"/>
    <property type="evidence" value="ECO:0007669"/>
    <property type="project" value="InterPro"/>
</dbReference>
<keyword evidence="3" id="KW-1185">Reference proteome</keyword>
<gene>
    <name evidence="2" type="ORF">MCOR_19423</name>
</gene>
<feature type="domain" description="Integrase catalytic" evidence="1">
    <location>
        <begin position="26"/>
        <end position="140"/>
    </location>
</feature>
<dbReference type="InterPro" id="IPR036397">
    <property type="entry name" value="RNaseH_sf"/>
</dbReference>
<dbReference type="InterPro" id="IPR012337">
    <property type="entry name" value="RNaseH-like_sf"/>
</dbReference>
<organism evidence="2 3">
    <name type="scientific">Mytilus coruscus</name>
    <name type="common">Sea mussel</name>
    <dbReference type="NCBI Taxonomy" id="42192"/>
    <lineage>
        <taxon>Eukaryota</taxon>
        <taxon>Metazoa</taxon>
        <taxon>Spiralia</taxon>
        <taxon>Lophotrochozoa</taxon>
        <taxon>Mollusca</taxon>
        <taxon>Bivalvia</taxon>
        <taxon>Autobranchia</taxon>
        <taxon>Pteriomorphia</taxon>
        <taxon>Mytilida</taxon>
        <taxon>Mytiloidea</taxon>
        <taxon>Mytilidae</taxon>
        <taxon>Mytilinae</taxon>
        <taxon>Mytilus</taxon>
    </lineage>
</organism>